<evidence type="ECO:0000313" key="3">
    <source>
        <dbReference type="Proteomes" id="UP001159363"/>
    </source>
</evidence>
<evidence type="ECO:0000256" key="1">
    <source>
        <dbReference type="SAM" id="MobiDB-lite"/>
    </source>
</evidence>
<dbReference type="Proteomes" id="UP001159363">
    <property type="component" value="Chromosome 6"/>
</dbReference>
<evidence type="ECO:0000313" key="2">
    <source>
        <dbReference type="EMBL" id="KAJ8878325.1"/>
    </source>
</evidence>
<sequence length="1279" mass="142056">MARSFERNKLLRESALNCSNEASQHSSGVFRETMGKRNKLVGQARLQIAEGSGKPRAAVSFTVSASGPTRPAASLSRGPRYGAVATALAPYQSELGSIPGGVTPKFPHVGIAPIDGAGRRVFSGISRFPRPCIPALLHSHVTSLSSGIKTSLLRAAKISPPHFVIRLGGEASQSAVSANPIYVMYVELTILHDMIKLALHKLRNEFDTSIGRRLEEYDRWQEDTMRRIPSKELRNVEIVNLSSDWDVAARAAMQEQVAGCVARAVTLAQVARRHVDSGDSRLRRLRRVLFPRESGAMRFVLRRYPSHAHEEIKEADTATGVRSGKGCPWREAGHSRTVPQDTHSSITIISDLGMRLRAAASRCDRAWDESVMNTKGHSINNWNGCCALKGRNCYATVLRFMYLNSTHALLQFHSRGMWLVQQHSRCITRVCVRHFPWIHYSLRVLQRLTTDNRNNSCTSHRIPVWSSRTDKTSHAKGQFDMSGKASMEQRPNTTAGETGDLRENPPTSGDSIPTCKIRPGIETGSPWREASRLTARPPRPGVWLCAASKLGLLYVHCTVDCSENAIARWGRSEGENNRDKTVHNATKDDECTASNSILLFHFSTVDNTVITAIMEVDPGGGGVVQLVQRPDCLPPTKTNGIRIPAASHGVFACGKRGGRYRWLADPLGDFFSPPLHLAAAPTKTSAWSRLLGDATPVRCVEAGSGAPLSCLASAPHKRAVKVSPPSSSVSHPLVHSRHEQHLARRRPAISCRLPHFTLLARRLASVKDCRPLGCGSIYSVLGRHLDLLQLARCAEEGRSASQSHQNILASWLNVSETLADERRSVTPASLAAVGIRRFPRRRVTVREHIDLGMGGGARWVTSYAAGQPSLRQLQHVTLSYMHRLIIVYYEPSSVAGAVGVVRAVRTANMCPQHKETTEDTHIIIDLYNKKKLYSQIADIVGRNRATVQTRVYLAPVYDRLFNRTRVPRKKSHIGKQNQNKILACAQYYLHKDTNFWDTVLSTDESELNVFHHYGRKVVCFRTCKILSNMAAVSYGLEVHVCLGSRSDMHTRECGPDSHSLFRSTAACKNTVNSAAPDLSDRSQETREVFTARRGRRTCSRSASDGVWAEQIPAATRLQELHRTAPQGTDHYYSRHFGPEKVPAYLLRPAFTITFPETTYSPHYCTLPFNFTGYTVVWSSRTAPQGTDHYYSQHFGPEKVPAYILRPAFTITFPETTYSPHYCTLSFQLHGVHCGVVKSDGAQIYRLRPTFPNSGNRSERDHCGGRGNRTMKYGPLSWLL</sequence>
<gene>
    <name evidence="2" type="ORF">PR048_018902</name>
</gene>
<name>A0ABQ9H1Z2_9NEOP</name>
<comment type="caution">
    <text evidence="2">The sequence shown here is derived from an EMBL/GenBank/DDBJ whole genome shotgun (WGS) entry which is preliminary data.</text>
</comment>
<keyword evidence="3" id="KW-1185">Reference proteome</keyword>
<feature type="region of interest" description="Disordered" evidence="1">
    <location>
        <begin position="468"/>
        <end position="535"/>
    </location>
</feature>
<reference evidence="2 3" key="1">
    <citation type="submission" date="2023-02" db="EMBL/GenBank/DDBJ databases">
        <title>LHISI_Scaffold_Assembly.</title>
        <authorList>
            <person name="Stuart O.P."/>
            <person name="Cleave R."/>
            <person name="Magrath M.J.L."/>
            <person name="Mikheyev A.S."/>
        </authorList>
    </citation>
    <scope>NUCLEOTIDE SEQUENCE [LARGE SCALE GENOMIC DNA]</scope>
    <source>
        <strain evidence="2">Daus_M_001</strain>
        <tissue evidence="2">Leg muscle</tissue>
    </source>
</reference>
<accession>A0ABQ9H1Z2</accession>
<dbReference type="EMBL" id="JARBHB010000007">
    <property type="protein sequence ID" value="KAJ8878325.1"/>
    <property type="molecule type" value="Genomic_DNA"/>
</dbReference>
<proteinExistence type="predicted"/>
<organism evidence="2 3">
    <name type="scientific">Dryococelus australis</name>
    <dbReference type="NCBI Taxonomy" id="614101"/>
    <lineage>
        <taxon>Eukaryota</taxon>
        <taxon>Metazoa</taxon>
        <taxon>Ecdysozoa</taxon>
        <taxon>Arthropoda</taxon>
        <taxon>Hexapoda</taxon>
        <taxon>Insecta</taxon>
        <taxon>Pterygota</taxon>
        <taxon>Neoptera</taxon>
        <taxon>Polyneoptera</taxon>
        <taxon>Phasmatodea</taxon>
        <taxon>Verophasmatodea</taxon>
        <taxon>Anareolatae</taxon>
        <taxon>Phasmatidae</taxon>
        <taxon>Eurycanthinae</taxon>
        <taxon>Dryococelus</taxon>
    </lineage>
</organism>
<protein>
    <submittedName>
        <fullName evidence="2">Uncharacterized protein</fullName>
    </submittedName>
</protein>